<dbReference type="OMA" id="NSCATII"/>
<name>A0A2C9UK85_MANES</name>
<feature type="region of interest" description="Disordered" evidence="1">
    <location>
        <begin position="122"/>
        <end position="156"/>
    </location>
</feature>
<dbReference type="Gramene" id="Manes.14G090000.3.v8.1">
    <property type="protein sequence ID" value="Manes.14G090000.3.v8.1.CDS"/>
    <property type="gene ID" value="Manes.14G090000.v8.1"/>
</dbReference>
<proteinExistence type="predicted"/>
<gene>
    <name evidence="3" type="ORF">MANES_14G090000v8</name>
</gene>
<evidence type="ECO:0000256" key="2">
    <source>
        <dbReference type="SAM" id="SignalP"/>
    </source>
</evidence>
<comment type="caution">
    <text evidence="3">The sequence shown here is derived from an EMBL/GenBank/DDBJ whole genome shotgun (WGS) entry which is preliminary data.</text>
</comment>
<dbReference type="PANTHER" id="PTHR36313">
    <property type="entry name" value="ROOT MERISTEM GROWTH FACTOR 2"/>
    <property type="match status" value="1"/>
</dbReference>
<dbReference type="GO" id="GO:0008284">
    <property type="term" value="P:positive regulation of cell population proliferation"/>
    <property type="evidence" value="ECO:0000318"/>
    <property type="project" value="GO_Central"/>
</dbReference>
<reference evidence="4" key="1">
    <citation type="journal article" date="2016" name="Nat. Biotechnol.">
        <title>Sequencing wild and cultivated cassava and related species reveals extensive interspecific hybridization and genetic diversity.</title>
        <authorList>
            <person name="Bredeson J.V."/>
            <person name="Lyons J.B."/>
            <person name="Prochnik S.E."/>
            <person name="Wu G.A."/>
            <person name="Ha C.M."/>
            <person name="Edsinger-Gonzales E."/>
            <person name="Grimwood J."/>
            <person name="Schmutz J."/>
            <person name="Rabbi I.Y."/>
            <person name="Egesi C."/>
            <person name="Nauluvula P."/>
            <person name="Lebot V."/>
            <person name="Ndunguru J."/>
            <person name="Mkamilo G."/>
            <person name="Bart R.S."/>
            <person name="Setter T.L."/>
            <person name="Gleadow R.M."/>
            <person name="Kulakow P."/>
            <person name="Ferguson M.E."/>
            <person name="Rounsley S."/>
            <person name="Rokhsar D.S."/>
        </authorList>
    </citation>
    <scope>NUCLEOTIDE SEQUENCE [LARGE SCALE GENOMIC DNA]</scope>
    <source>
        <strain evidence="4">cv. AM560-2</strain>
    </source>
</reference>
<organism evidence="3 4">
    <name type="scientific">Manihot esculenta</name>
    <name type="common">Cassava</name>
    <name type="synonym">Jatropha manihot</name>
    <dbReference type="NCBI Taxonomy" id="3983"/>
    <lineage>
        <taxon>Eukaryota</taxon>
        <taxon>Viridiplantae</taxon>
        <taxon>Streptophyta</taxon>
        <taxon>Embryophyta</taxon>
        <taxon>Tracheophyta</taxon>
        <taxon>Spermatophyta</taxon>
        <taxon>Magnoliopsida</taxon>
        <taxon>eudicotyledons</taxon>
        <taxon>Gunneridae</taxon>
        <taxon>Pentapetalae</taxon>
        <taxon>rosids</taxon>
        <taxon>fabids</taxon>
        <taxon>Malpighiales</taxon>
        <taxon>Euphorbiaceae</taxon>
        <taxon>Crotonoideae</taxon>
        <taxon>Manihoteae</taxon>
        <taxon>Manihot</taxon>
    </lineage>
</organism>
<dbReference type="PANTHER" id="PTHR36313:SF2">
    <property type="match status" value="1"/>
</dbReference>
<dbReference type="OrthoDB" id="848949at2759"/>
<feature type="chain" id="PRO_5012519364" evidence="2">
    <location>
        <begin position="25"/>
        <end position="156"/>
    </location>
</feature>
<dbReference type="GO" id="GO:0010628">
    <property type="term" value="P:positive regulation of gene expression"/>
    <property type="evidence" value="ECO:0000318"/>
    <property type="project" value="GO_Central"/>
</dbReference>
<sequence length="156" mass="17473">MASTRFSGFLLMFILLLHEGNSCATIITHQAKGKTVVAKGNKLAAVDETKLEISYGVPAAMAELSDTRLRGRKMKLTRMGLQEKMKEESLNKEDLEFSGAAHFVGNCDHRTGKRILNGKCKRMSGRRSNPLKDKRARFTDFSADYHVPRPHPPKNN</sequence>
<protein>
    <submittedName>
        <fullName evidence="3">Uncharacterized protein</fullName>
    </submittedName>
</protein>
<feature type="signal peptide" evidence="2">
    <location>
        <begin position="1"/>
        <end position="24"/>
    </location>
</feature>
<keyword evidence="2" id="KW-0732">Signal</keyword>
<dbReference type="Gramene" id="Manes.14G090000.2.v8.1">
    <property type="protein sequence ID" value="Manes.14G090000.2.v8.1.CDS"/>
    <property type="gene ID" value="Manes.14G090000.v8.1"/>
</dbReference>
<dbReference type="GO" id="GO:0005615">
    <property type="term" value="C:extracellular space"/>
    <property type="evidence" value="ECO:0000318"/>
    <property type="project" value="GO_Central"/>
</dbReference>
<keyword evidence="4" id="KW-1185">Reference proteome</keyword>
<dbReference type="GO" id="GO:0010082">
    <property type="term" value="P:regulation of root meristem growth"/>
    <property type="evidence" value="ECO:0007669"/>
    <property type="project" value="InterPro"/>
</dbReference>
<dbReference type="GO" id="GO:0008083">
    <property type="term" value="F:growth factor activity"/>
    <property type="evidence" value="ECO:0000318"/>
    <property type="project" value="GO_Central"/>
</dbReference>
<dbReference type="InterPro" id="IPR038804">
    <property type="entry name" value="RGF3"/>
</dbReference>
<dbReference type="GO" id="GO:0030154">
    <property type="term" value="P:cell differentiation"/>
    <property type="evidence" value="ECO:0000318"/>
    <property type="project" value="GO_Central"/>
</dbReference>
<evidence type="ECO:0000313" key="3">
    <source>
        <dbReference type="EMBL" id="OAY31172.1"/>
    </source>
</evidence>
<accession>A0A2C9UK85</accession>
<dbReference type="AlphaFoldDB" id="A0A2C9UK85"/>
<evidence type="ECO:0000256" key="1">
    <source>
        <dbReference type="SAM" id="MobiDB-lite"/>
    </source>
</evidence>
<dbReference type="EMBL" id="CM004400">
    <property type="protein sequence ID" value="OAY31172.1"/>
    <property type="molecule type" value="Genomic_DNA"/>
</dbReference>
<evidence type="ECO:0000313" key="4">
    <source>
        <dbReference type="Proteomes" id="UP000091857"/>
    </source>
</evidence>
<dbReference type="Proteomes" id="UP000091857">
    <property type="component" value="Chromosome 14"/>
</dbReference>